<comment type="caution">
    <text evidence="1">The sequence shown here is derived from an EMBL/GenBank/DDBJ whole genome shotgun (WGS) entry which is preliminary data.</text>
</comment>
<dbReference type="AlphaFoldDB" id="A0A366HSC7"/>
<keyword evidence="2" id="KW-1185">Reference proteome</keyword>
<evidence type="ECO:0000313" key="1">
    <source>
        <dbReference type="EMBL" id="RBP46590.1"/>
    </source>
</evidence>
<sequence>MTRVQEMLHRTTQGALFKLVIEEVPLVEPAQPKEVKYCFHFSGVMVAAEGARTYFKHPKDKVKPLAEQYEEILKAWLQTLAEKGDSLTEVDNGATCELFSLQQQQQVRAALNADYAIKANGTVV</sequence>
<proteinExistence type="predicted"/>
<dbReference type="EMBL" id="QNRR01000002">
    <property type="protein sequence ID" value="RBP46590.1"/>
    <property type="molecule type" value="Genomic_DNA"/>
</dbReference>
<protein>
    <submittedName>
        <fullName evidence="1">Uncharacterized protein</fullName>
    </submittedName>
</protein>
<dbReference type="RefSeq" id="WP_147263326.1">
    <property type="nucleotide sequence ID" value="NZ_QNRR01000002.1"/>
</dbReference>
<reference evidence="1 2" key="1">
    <citation type="submission" date="2018-06" db="EMBL/GenBank/DDBJ databases">
        <title>Genomic Encyclopedia of Type Strains, Phase IV (KMG-IV): sequencing the most valuable type-strain genomes for metagenomic binning, comparative biology and taxonomic classification.</title>
        <authorList>
            <person name="Goeker M."/>
        </authorList>
    </citation>
    <scope>NUCLEOTIDE SEQUENCE [LARGE SCALE GENOMIC DNA]</scope>
    <source>
        <strain evidence="1 2">DSM 25532</strain>
    </source>
</reference>
<dbReference type="Proteomes" id="UP000253426">
    <property type="component" value="Unassembled WGS sequence"/>
</dbReference>
<gene>
    <name evidence="1" type="ORF">DES53_102982</name>
</gene>
<accession>A0A366HSC7</accession>
<name>A0A366HSC7_9BACT</name>
<evidence type="ECO:0000313" key="2">
    <source>
        <dbReference type="Proteomes" id="UP000253426"/>
    </source>
</evidence>
<organism evidence="1 2">
    <name type="scientific">Roseimicrobium gellanilyticum</name>
    <dbReference type="NCBI Taxonomy" id="748857"/>
    <lineage>
        <taxon>Bacteria</taxon>
        <taxon>Pseudomonadati</taxon>
        <taxon>Verrucomicrobiota</taxon>
        <taxon>Verrucomicrobiia</taxon>
        <taxon>Verrucomicrobiales</taxon>
        <taxon>Verrucomicrobiaceae</taxon>
        <taxon>Roseimicrobium</taxon>
    </lineage>
</organism>